<sequence>MPSSRRRAAAPILSIRPEHLEGAELAELAAPGVCTVREREQSPLAELEGEMADLGGTTARPHRPGEPRPARPGRCRAVLRAWPTLVRALGLAAAGVTLLLFALLHVLVARLSPVSDTISDYALSSARWIFDAGVLALAAASIALLGPLLRSGAGTAYRWIGDPAGAYRWIAGTAAAGACFGCWCLGLVVLTAFPRDPIGMPDTVTGQIHQWASVVALLGLPLGALSTALRHRGTGAARVVAATAAGCLVALVPFVIAYLAGSPLRPYVGLLERLVAVTEIVLLVLLGTVLPRPAVADSALRPGSPGRPWPGEAPLRAARRAGRRPAPRRRSRPVGTRGPDRSPPGSPRRARRG</sequence>
<dbReference type="EMBL" id="JBHLUE010000016">
    <property type="protein sequence ID" value="MFC0565923.1"/>
    <property type="molecule type" value="Genomic_DNA"/>
</dbReference>
<feature type="transmembrane region" description="Helical" evidence="2">
    <location>
        <begin position="273"/>
        <end position="291"/>
    </location>
</feature>
<dbReference type="Pfam" id="PF06197">
    <property type="entry name" value="DUF998"/>
    <property type="match status" value="1"/>
</dbReference>
<reference evidence="3 4" key="1">
    <citation type="submission" date="2024-09" db="EMBL/GenBank/DDBJ databases">
        <authorList>
            <person name="Sun Q."/>
            <person name="Mori K."/>
        </authorList>
    </citation>
    <scope>NUCLEOTIDE SEQUENCE [LARGE SCALE GENOMIC DNA]</scope>
    <source>
        <strain evidence="3 4">TBRC 2205</strain>
    </source>
</reference>
<keyword evidence="2" id="KW-1133">Transmembrane helix</keyword>
<feature type="transmembrane region" description="Helical" evidence="2">
    <location>
        <begin position="84"/>
        <end position="108"/>
    </location>
</feature>
<comment type="caution">
    <text evidence="3">The sequence shown here is derived from an EMBL/GenBank/DDBJ whole genome shotgun (WGS) entry which is preliminary data.</text>
</comment>
<feature type="transmembrane region" description="Helical" evidence="2">
    <location>
        <begin position="128"/>
        <end position="149"/>
    </location>
</feature>
<evidence type="ECO:0000256" key="1">
    <source>
        <dbReference type="SAM" id="MobiDB-lite"/>
    </source>
</evidence>
<evidence type="ECO:0000256" key="2">
    <source>
        <dbReference type="SAM" id="Phobius"/>
    </source>
</evidence>
<keyword evidence="2" id="KW-0472">Membrane</keyword>
<name>A0ABV6P0V8_9ACTN</name>
<accession>A0ABV6P0V8</accession>
<feature type="transmembrane region" description="Helical" evidence="2">
    <location>
        <begin position="169"/>
        <end position="193"/>
    </location>
</feature>
<dbReference type="RefSeq" id="WP_377340236.1">
    <property type="nucleotide sequence ID" value="NZ_JBHLUE010000016.1"/>
</dbReference>
<protein>
    <submittedName>
        <fullName evidence="3">DUF998 domain-containing protein</fullName>
    </submittedName>
</protein>
<keyword evidence="4" id="KW-1185">Reference proteome</keyword>
<evidence type="ECO:0000313" key="3">
    <source>
        <dbReference type="EMBL" id="MFC0565923.1"/>
    </source>
</evidence>
<dbReference type="Proteomes" id="UP001589894">
    <property type="component" value="Unassembled WGS sequence"/>
</dbReference>
<dbReference type="InterPro" id="IPR009339">
    <property type="entry name" value="DUF998"/>
</dbReference>
<feature type="region of interest" description="Disordered" evidence="1">
    <location>
        <begin position="52"/>
        <end position="72"/>
    </location>
</feature>
<organism evidence="3 4">
    <name type="scientific">Plantactinospora siamensis</name>
    <dbReference type="NCBI Taxonomy" id="555372"/>
    <lineage>
        <taxon>Bacteria</taxon>
        <taxon>Bacillati</taxon>
        <taxon>Actinomycetota</taxon>
        <taxon>Actinomycetes</taxon>
        <taxon>Micromonosporales</taxon>
        <taxon>Micromonosporaceae</taxon>
        <taxon>Plantactinospora</taxon>
    </lineage>
</organism>
<gene>
    <name evidence="3" type="ORF">ACFFHU_17515</name>
</gene>
<feature type="region of interest" description="Disordered" evidence="1">
    <location>
        <begin position="297"/>
        <end position="353"/>
    </location>
</feature>
<keyword evidence="2" id="KW-0812">Transmembrane</keyword>
<feature type="transmembrane region" description="Helical" evidence="2">
    <location>
        <begin position="208"/>
        <end position="227"/>
    </location>
</feature>
<feature type="transmembrane region" description="Helical" evidence="2">
    <location>
        <begin position="239"/>
        <end position="261"/>
    </location>
</feature>
<evidence type="ECO:0000313" key="4">
    <source>
        <dbReference type="Proteomes" id="UP001589894"/>
    </source>
</evidence>
<feature type="compositionally biased region" description="Basic residues" evidence="1">
    <location>
        <begin position="317"/>
        <end position="332"/>
    </location>
</feature>
<proteinExistence type="predicted"/>